<dbReference type="PANTHER" id="PTHR28092">
    <property type="entry name" value="FACTOR-INDUCED GENE 1 PROTEIN"/>
    <property type="match status" value="1"/>
</dbReference>
<name>A0ABR4D3S4_9PEZI</name>
<dbReference type="InterPro" id="IPR033481">
    <property type="entry name" value="Dni1/Fig1"/>
</dbReference>
<evidence type="ECO:0000313" key="2">
    <source>
        <dbReference type="EMBL" id="KAL2264501.1"/>
    </source>
</evidence>
<feature type="transmembrane region" description="Helical" evidence="1">
    <location>
        <begin position="30"/>
        <end position="52"/>
    </location>
</feature>
<feature type="transmembrane region" description="Helical" evidence="1">
    <location>
        <begin position="137"/>
        <end position="156"/>
    </location>
</feature>
<accession>A0ABR4D3S4</accession>
<dbReference type="RefSeq" id="XP_070863228.1">
    <property type="nucleotide sequence ID" value="XM_071013787.1"/>
</dbReference>
<dbReference type="Pfam" id="PF12351">
    <property type="entry name" value="Fig1"/>
    <property type="match status" value="1"/>
</dbReference>
<organism evidence="2 3">
    <name type="scientific">Remersonia thermophila</name>
    <dbReference type="NCBI Taxonomy" id="72144"/>
    <lineage>
        <taxon>Eukaryota</taxon>
        <taxon>Fungi</taxon>
        <taxon>Dikarya</taxon>
        <taxon>Ascomycota</taxon>
        <taxon>Pezizomycotina</taxon>
        <taxon>Sordariomycetes</taxon>
        <taxon>Sordariomycetidae</taxon>
        <taxon>Sordariales</taxon>
        <taxon>Sordariales incertae sedis</taxon>
        <taxon>Remersonia</taxon>
    </lineage>
</organism>
<keyword evidence="1" id="KW-0472">Membrane</keyword>
<dbReference type="Proteomes" id="UP001600064">
    <property type="component" value="Unassembled WGS sequence"/>
</dbReference>
<dbReference type="PANTHER" id="PTHR28092:SF1">
    <property type="entry name" value="FACTOR-INDUCED GENE 1 PROTEIN"/>
    <property type="match status" value="1"/>
</dbReference>
<dbReference type="EMBL" id="JAZGUE010000007">
    <property type="protein sequence ID" value="KAL2264501.1"/>
    <property type="molecule type" value="Genomic_DNA"/>
</dbReference>
<keyword evidence="3" id="KW-1185">Reference proteome</keyword>
<feature type="transmembrane region" description="Helical" evidence="1">
    <location>
        <begin position="176"/>
        <end position="196"/>
    </location>
</feature>
<gene>
    <name evidence="2" type="ORF">VTJ83DRAFT_7011</name>
</gene>
<comment type="caution">
    <text evidence="2">The sequence shown here is derived from an EMBL/GenBank/DDBJ whole genome shotgun (WGS) entry which is preliminary data.</text>
</comment>
<protein>
    <submittedName>
        <fullName evidence="2">Uncharacterized protein</fullName>
    </submittedName>
</protein>
<proteinExistence type="predicted"/>
<reference evidence="2 3" key="1">
    <citation type="journal article" date="2024" name="Commun. Biol.">
        <title>Comparative genomic analysis of thermophilic fungi reveals convergent evolutionary adaptations and gene losses.</title>
        <authorList>
            <person name="Steindorff A.S."/>
            <person name="Aguilar-Pontes M.V."/>
            <person name="Robinson A.J."/>
            <person name="Andreopoulos B."/>
            <person name="LaButti K."/>
            <person name="Kuo A."/>
            <person name="Mondo S."/>
            <person name="Riley R."/>
            <person name="Otillar R."/>
            <person name="Haridas S."/>
            <person name="Lipzen A."/>
            <person name="Grimwood J."/>
            <person name="Schmutz J."/>
            <person name="Clum A."/>
            <person name="Reid I.D."/>
            <person name="Moisan M.C."/>
            <person name="Butler G."/>
            <person name="Nguyen T.T.M."/>
            <person name="Dewar K."/>
            <person name="Conant G."/>
            <person name="Drula E."/>
            <person name="Henrissat B."/>
            <person name="Hansel C."/>
            <person name="Singer S."/>
            <person name="Hutchinson M.I."/>
            <person name="de Vries R.P."/>
            <person name="Natvig D.O."/>
            <person name="Powell A.J."/>
            <person name="Tsang A."/>
            <person name="Grigoriev I.V."/>
        </authorList>
    </citation>
    <scope>NUCLEOTIDE SEQUENCE [LARGE SCALE GENOMIC DNA]</scope>
    <source>
        <strain evidence="2 3">ATCC 22073</strain>
    </source>
</reference>
<evidence type="ECO:0000313" key="3">
    <source>
        <dbReference type="Proteomes" id="UP001600064"/>
    </source>
</evidence>
<evidence type="ECO:0000256" key="1">
    <source>
        <dbReference type="SAM" id="Phobius"/>
    </source>
</evidence>
<sequence>MAPAGCYEPIYPHVISSFHRPVQVLSLAGLVFHALLLAGCTSTGPLASIYIVSLASTRATNAVTPLPVPNNATERDAEFVPLEIRVGYFSRCANVGRSLRSPWVCGSGVNEHLSNVLDPWNLDMLASDFKDKVVSPALNVVSALAALGFMCLISLHPLPIWKMATGRHKVSATTLIIQYALSIHSALLASLSLAAVMRQHVSAATLAPLLTSVTAGTITAEVGLISTTIAWVAFWVWVLSTIITMRVVQPILTGYGYFVATEITRLDATS</sequence>
<keyword evidence="1" id="KW-1133">Transmembrane helix</keyword>
<keyword evidence="1" id="KW-0812">Transmembrane</keyword>
<dbReference type="GeneID" id="98128431"/>